<dbReference type="InterPro" id="IPR010667">
    <property type="entry name" value="Phage_T4_Gp19"/>
</dbReference>
<organism evidence="1 2">
    <name type="scientific">Agathobaculum faecis</name>
    <dbReference type="NCBI Taxonomy" id="2763013"/>
    <lineage>
        <taxon>Bacteria</taxon>
        <taxon>Bacillati</taxon>
        <taxon>Bacillota</taxon>
        <taxon>Clostridia</taxon>
        <taxon>Eubacteriales</taxon>
        <taxon>Butyricicoccaceae</taxon>
        <taxon>Agathobaculum</taxon>
    </lineage>
</organism>
<evidence type="ECO:0000313" key="2">
    <source>
        <dbReference type="Proteomes" id="UP000606499"/>
    </source>
</evidence>
<reference evidence="1" key="1">
    <citation type="submission" date="2020-08" db="EMBL/GenBank/DDBJ databases">
        <title>Genome public.</title>
        <authorList>
            <person name="Liu C."/>
            <person name="Sun Q."/>
        </authorList>
    </citation>
    <scope>NUCLEOTIDE SEQUENCE</scope>
    <source>
        <strain evidence="1">NSJ-28</strain>
    </source>
</reference>
<protein>
    <submittedName>
        <fullName evidence="1">Phage tail protein</fullName>
    </submittedName>
</protein>
<proteinExistence type="predicted"/>
<dbReference type="RefSeq" id="WP_054326477.1">
    <property type="nucleotide sequence ID" value="NZ_JACOPL010000006.1"/>
</dbReference>
<dbReference type="Pfam" id="PF06841">
    <property type="entry name" value="Phage_T4_gp19"/>
    <property type="match status" value="1"/>
</dbReference>
<gene>
    <name evidence="1" type="ORF">H8S45_07370</name>
</gene>
<accession>A0A923LTZ3</accession>
<dbReference type="GO" id="GO:0005198">
    <property type="term" value="F:structural molecule activity"/>
    <property type="evidence" value="ECO:0007669"/>
    <property type="project" value="InterPro"/>
</dbReference>
<comment type="caution">
    <text evidence="1">The sequence shown here is derived from an EMBL/GenBank/DDBJ whole genome shotgun (WGS) entry which is preliminary data.</text>
</comment>
<name>A0A923LTZ3_9FIRM</name>
<dbReference type="EMBL" id="JACOPL010000006">
    <property type="protein sequence ID" value="MBC5725276.1"/>
    <property type="molecule type" value="Genomic_DNA"/>
</dbReference>
<keyword evidence="2" id="KW-1185">Reference proteome</keyword>
<dbReference type="Proteomes" id="UP000606499">
    <property type="component" value="Unassembled WGS sequence"/>
</dbReference>
<evidence type="ECO:0000313" key="1">
    <source>
        <dbReference type="EMBL" id="MBC5725276.1"/>
    </source>
</evidence>
<sequence length="151" mass="16462">MTKPPSKEVYCGMAYLSGAYFEVMLIGTGAVLEGKFTSVSGLDMEVEYEIFNEGGLNYPRFFFKQNKPQVLVLEQGTVTSVDSVSLLMNMCNLGMSIPLAGTVILKDSFGTPQRTWSIVGAYLQKYVGPSLDSNQAALAVSRIELIYNGCC</sequence>
<dbReference type="AlphaFoldDB" id="A0A923LTZ3"/>